<evidence type="ECO:0000313" key="2">
    <source>
        <dbReference type="Proteomes" id="UP000604475"/>
    </source>
</evidence>
<dbReference type="EMBL" id="JAEACQ010000256">
    <property type="protein sequence ID" value="MBL7630932.1"/>
    <property type="molecule type" value="Genomic_DNA"/>
</dbReference>
<keyword evidence="2" id="KW-1185">Reference proteome</keyword>
<reference evidence="1" key="1">
    <citation type="submission" date="2020-12" db="EMBL/GenBank/DDBJ databases">
        <title>Genomic characterization of non-nitrogen-fixing Frankia strains.</title>
        <authorList>
            <person name="Carlos-Shanley C."/>
            <person name="Guerra T."/>
            <person name="Hahn D."/>
        </authorList>
    </citation>
    <scope>NUCLEOTIDE SEQUENCE</scope>
    <source>
        <strain evidence="1">CN6</strain>
    </source>
</reference>
<accession>A0A937UR44</accession>
<protein>
    <submittedName>
        <fullName evidence="1">Uncharacterized protein</fullName>
    </submittedName>
</protein>
<proteinExistence type="predicted"/>
<dbReference type="NCBIfam" id="NF046112">
    <property type="entry name" value="MSMEG_6209_Nter"/>
    <property type="match status" value="1"/>
</dbReference>
<dbReference type="Gene3D" id="1.10.8.1060">
    <property type="entry name" value="Corynebacterium glutamicum thioredoxin-dependent arsenate reductase, N-terminal domain"/>
    <property type="match status" value="1"/>
</dbReference>
<dbReference type="RefSeq" id="WP_203001826.1">
    <property type="nucleotide sequence ID" value="NZ_JADWYU010000116.1"/>
</dbReference>
<evidence type="ECO:0000313" key="1">
    <source>
        <dbReference type="EMBL" id="MBL7630932.1"/>
    </source>
</evidence>
<name>A0A937UR44_9ACTN</name>
<sequence length="112" mass="12562">MSENIGIGSSADQLDPRIQRLASRVIREVTEDYGATFTLAEVAETYVDVFRELERNARVTVFLPLLGERLTRQRLAERAARRGLVMGLVPYPRAVRDYERIPGQAEDIASAA</sequence>
<dbReference type="Proteomes" id="UP000604475">
    <property type="component" value="Unassembled WGS sequence"/>
</dbReference>
<gene>
    <name evidence="1" type="ORF">I7412_27970</name>
</gene>
<comment type="caution">
    <text evidence="1">The sequence shown here is derived from an EMBL/GenBank/DDBJ whole genome shotgun (WGS) entry which is preliminary data.</text>
</comment>
<organism evidence="1 2">
    <name type="scientific">Frankia nepalensis</name>
    <dbReference type="NCBI Taxonomy" id="1836974"/>
    <lineage>
        <taxon>Bacteria</taxon>
        <taxon>Bacillati</taxon>
        <taxon>Actinomycetota</taxon>
        <taxon>Actinomycetes</taxon>
        <taxon>Frankiales</taxon>
        <taxon>Frankiaceae</taxon>
        <taxon>Frankia</taxon>
    </lineage>
</organism>
<dbReference type="AlphaFoldDB" id="A0A937UR44"/>